<feature type="compositionally biased region" description="Basic and acidic residues" evidence="1">
    <location>
        <begin position="69"/>
        <end position="82"/>
    </location>
</feature>
<evidence type="ECO:0000313" key="2">
    <source>
        <dbReference type="EMBL" id="ORY41562.1"/>
    </source>
</evidence>
<dbReference type="Gene3D" id="1.20.5.170">
    <property type="match status" value="1"/>
</dbReference>
<organism evidence="2 3">
    <name type="scientific">Rhizoclosmatium globosum</name>
    <dbReference type="NCBI Taxonomy" id="329046"/>
    <lineage>
        <taxon>Eukaryota</taxon>
        <taxon>Fungi</taxon>
        <taxon>Fungi incertae sedis</taxon>
        <taxon>Chytridiomycota</taxon>
        <taxon>Chytridiomycota incertae sedis</taxon>
        <taxon>Chytridiomycetes</taxon>
        <taxon>Chytridiales</taxon>
        <taxon>Chytriomycetaceae</taxon>
        <taxon>Rhizoclosmatium</taxon>
    </lineage>
</organism>
<accession>A0A1Y2C3E5</accession>
<evidence type="ECO:0008006" key="4">
    <source>
        <dbReference type="Google" id="ProtNLM"/>
    </source>
</evidence>
<evidence type="ECO:0000256" key="1">
    <source>
        <dbReference type="SAM" id="MobiDB-lite"/>
    </source>
</evidence>
<feature type="region of interest" description="Disordered" evidence="1">
    <location>
        <begin position="1"/>
        <end position="82"/>
    </location>
</feature>
<evidence type="ECO:0000313" key="3">
    <source>
        <dbReference type="Proteomes" id="UP000193642"/>
    </source>
</evidence>
<name>A0A1Y2C3E5_9FUNG</name>
<proteinExistence type="predicted"/>
<keyword evidence="3" id="KW-1185">Reference proteome</keyword>
<dbReference type="EMBL" id="MCGO01000031">
    <property type="protein sequence ID" value="ORY41562.1"/>
    <property type="molecule type" value="Genomic_DNA"/>
</dbReference>
<reference evidence="2 3" key="1">
    <citation type="submission" date="2016-07" db="EMBL/GenBank/DDBJ databases">
        <title>Pervasive Adenine N6-methylation of Active Genes in Fungi.</title>
        <authorList>
            <consortium name="DOE Joint Genome Institute"/>
            <person name="Mondo S.J."/>
            <person name="Dannebaum R.O."/>
            <person name="Kuo R.C."/>
            <person name="Labutti K."/>
            <person name="Haridas S."/>
            <person name="Kuo A."/>
            <person name="Salamov A."/>
            <person name="Ahrendt S.R."/>
            <person name="Lipzen A."/>
            <person name="Sullivan W."/>
            <person name="Andreopoulos W.B."/>
            <person name="Clum A."/>
            <person name="Lindquist E."/>
            <person name="Daum C."/>
            <person name="Ramamoorthy G.K."/>
            <person name="Gryganskyi A."/>
            <person name="Culley D."/>
            <person name="Magnuson J.K."/>
            <person name="James T.Y."/>
            <person name="O'Malley M.A."/>
            <person name="Stajich J.E."/>
            <person name="Spatafora J.W."/>
            <person name="Visel A."/>
            <person name="Grigoriev I.V."/>
        </authorList>
    </citation>
    <scope>NUCLEOTIDE SEQUENCE [LARGE SCALE GENOMIC DNA]</scope>
    <source>
        <strain evidence="2 3">JEL800</strain>
    </source>
</reference>
<sequence>MIEPKDSSTPPSPSSSETETDTDLDTSASTGTNSNGESAEASATNNNHNNNKNTTSDTDQSNKVRRRLQNREHSRECKQRKDARIAFLKVKVAELEAAARGAAAEETRSGQRD</sequence>
<gene>
    <name evidence="2" type="ORF">BCR33DRAFT_786804</name>
</gene>
<comment type="caution">
    <text evidence="2">The sequence shown here is derived from an EMBL/GenBank/DDBJ whole genome shotgun (WGS) entry which is preliminary data.</text>
</comment>
<protein>
    <recommendedName>
        <fullName evidence="4">BZIP domain-containing protein</fullName>
    </recommendedName>
</protein>
<dbReference type="AlphaFoldDB" id="A0A1Y2C3E5"/>
<feature type="compositionally biased region" description="Low complexity" evidence="1">
    <location>
        <begin position="25"/>
        <end position="61"/>
    </location>
</feature>
<dbReference type="Proteomes" id="UP000193642">
    <property type="component" value="Unassembled WGS sequence"/>
</dbReference>